<sequence length="88" mass="10098">METEKIIVTNLLFQNDEGTIKKGLLKLNGVAEVIINPENNQVEVTYEHIDRDKIINRLYALGYFEDDKGNTMLFQMSSSPIALPQNWN</sequence>
<dbReference type="InterPro" id="IPR006121">
    <property type="entry name" value="HMA_dom"/>
</dbReference>
<evidence type="ECO:0000259" key="1">
    <source>
        <dbReference type="PROSITE" id="PS50846"/>
    </source>
</evidence>
<evidence type="ECO:0000313" key="2">
    <source>
        <dbReference type="EMBL" id="MFB9088689.1"/>
    </source>
</evidence>
<dbReference type="PROSITE" id="PS50846">
    <property type="entry name" value="HMA_2"/>
    <property type="match status" value="1"/>
</dbReference>
<proteinExistence type="predicted"/>
<dbReference type="Proteomes" id="UP001589576">
    <property type="component" value="Unassembled WGS sequence"/>
</dbReference>
<gene>
    <name evidence="2" type="ORF">ACFFUU_03665</name>
</gene>
<name>A0ABV5GC39_9FLAO</name>
<dbReference type="SUPFAM" id="SSF55008">
    <property type="entry name" value="HMA, heavy metal-associated domain"/>
    <property type="match status" value="1"/>
</dbReference>
<comment type="caution">
    <text evidence="2">The sequence shown here is derived from an EMBL/GenBank/DDBJ whole genome shotgun (WGS) entry which is preliminary data.</text>
</comment>
<accession>A0ABV5GC39</accession>
<evidence type="ECO:0000313" key="3">
    <source>
        <dbReference type="Proteomes" id="UP001589576"/>
    </source>
</evidence>
<dbReference type="RefSeq" id="WP_290285946.1">
    <property type="nucleotide sequence ID" value="NZ_JAUFQN010000019.1"/>
</dbReference>
<organism evidence="2 3">
    <name type="scientific">Flavobacterium paronense</name>
    <dbReference type="NCBI Taxonomy" id="1392775"/>
    <lineage>
        <taxon>Bacteria</taxon>
        <taxon>Pseudomonadati</taxon>
        <taxon>Bacteroidota</taxon>
        <taxon>Flavobacteriia</taxon>
        <taxon>Flavobacteriales</taxon>
        <taxon>Flavobacteriaceae</taxon>
        <taxon>Flavobacterium</taxon>
    </lineage>
</organism>
<reference evidence="2 3" key="1">
    <citation type="submission" date="2024-09" db="EMBL/GenBank/DDBJ databases">
        <authorList>
            <person name="Sun Q."/>
            <person name="Mori K."/>
        </authorList>
    </citation>
    <scope>NUCLEOTIDE SEQUENCE [LARGE SCALE GENOMIC DNA]</scope>
    <source>
        <strain evidence="2 3">CECT 8460</strain>
    </source>
</reference>
<dbReference type="Pfam" id="PF00403">
    <property type="entry name" value="HMA"/>
    <property type="match status" value="1"/>
</dbReference>
<protein>
    <submittedName>
        <fullName evidence="2">Heavy-metal-associated domain-containing protein</fullName>
    </submittedName>
</protein>
<dbReference type="Gene3D" id="3.30.70.100">
    <property type="match status" value="1"/>
</dbReference>
<keyword evidence="3" id="KW-1185">Reference proteome</keyword>
<dbReference type="EMBL" id="JBHMFB010000010">
    <property type="protein sequence ID" value="MFB9088689.1"/>
    <property type="molecule type" value="Genomic_DNA"/>
</dbReference>
<dbReference type="InterPro" id="IPR036163">
    <property type="entry name" value="HMA_dom_sf"/>
</dbReference>
<feature type="domain" description="HMA" evidence="1">
    <location>
        <begin position="2"/>
        <end position="66"/>
    </location>
</feature>
<dbReference type="CDD" id="cd00371">
    <property type="entry name" value="HMA"/>
    <property type="match status" value="1"/>
</dbReference>